<comment type="caution">
    <text evidence="1">The sequence shown here is derived from an EMBL/GenBank/DDBJ whole genome shotgun (WGS) entry which is preliminary data.</text>
</comment>
<reference evidence="1 2" key="1">
    <citation type="submission" date="2020-10" db="EMBL/GenBank/DDBJ databases">
        <title>Mucilaginibacter mali sp. nov., isolated from rhizosphere soil of apple orchard.</title>
        <authorList>
            <person name="Lee J.-S."/>
            <person name="Kim H.S."/>
            <person name="Kim J.-S."/>
        </authorList>
    </citation>
    <scope>NUCLEOTIDE SEQUENCE [LARGE SCALE GENOMIC DNA]</scope>
    <source>
        <strain evidence="1 2">KCTC 23157</strain>
    </source>
</reference>
<dbReference type="RefSeq" id="WP_194104322.1">
    <property type="nucleotide sequence ID" value="NZ_JADFFM010000001.1"/>
</dbReference>
<organism evidence="1 2">
    <name type="scientific">Mucilaginibacter boryungensis</name>
    <dbReference type="NCBI Taxonomy" id="768480"/>
    <lineage>
        <taxon>Bacteria</taxon>
        <taxon>Pseudomonadati</taxon>
        <taxon>Bacteroidota</taxon>
        <taxon>Sphingobacteriia</taxon>
        <taxon>Sphingobacteriales</taxon>
        <taxon>Sphingobacteriaceae</taxon>
        <taxon>Mucilaginibacter</taxon>
    </lineage>
</organism>
<gene>
    <name evidence="1" type="ORF">IRJ18_00905</name>
</gene>
<dbReference type="EMBL" id="JADFFM010000001">
    <property type="protein sequence ID" value="MBE9664899.1"/>
    <property type="molecule type" value="Genomic_DNA"/>
</dbReference>
<sequence length="174" mass="19605">MKHLFTFNNKVETIYPFLKGVVAFIEQHSLEKEEELSFKTRVIVTELLTNSIKHTTGNVTGLELNITDDALTIKKIDEGDPFHITNPSAEWPFTDLVDTTITIYADALNGLFAKVTAPYNLSFYTESYPVDDVILTDISEHFGLVIICRASNSFVYQYNPSSKQSIFTVTINLA</sequence>
<proteinExistence type="predicted"/>
<evidence type="ECO:0008006" key="3">
    <source>
        <dbReference type="Google" id="ProtNLM"/>
    </source>
</evidence>
<evidence type="ECO:0000313" key="1">
    <source>
        <dbReference type="EMBL" id="MBE9664899.1"/>
    </source>
</evidence>
<evidence type="ECO:0000313" key="2">
    <source>
        <dbReference type="Proteomes" id="UP000632774"/>
    </source>
</evidence>
<accession>A0ABR9XCW7</accession>
<keyword evidence="2" id="KW-1185">Reference proteome</keyword>
<name>A0ABR9XCW7_9SPHI</name>
<protein>
    <recommendedName>
        <fullName evidence="3">Anti-sigma regulatory factor (Ser/Thr protein kinase)</fullName>
    </recommendedName>
</protein>
<dbReference type="Proteomes" id="UP000632774">
    <property type="component" value="Unassembled WGS sequence"/>
</dbReference>